<evidence type="ECO:0000313" key="1">
    <source>
        <dbReference type="EMBL" id="GAI99189.1"/>
    </source>
</evidence>
<organism evidence="1">
    <name type="scientific">marine sediment metagenome</name>
    <dbReference type="NCBI Taxonomy" id="412755"/>
    <lineage>
        <taxon>unclassified sequences</taxon>
        <taxon>metagenomes</taxon>
        <taxon>ecological metagenomes</taxon>
    </lineage>
</organism>
<sequence>MELVDVRCKKCLGYGIVRIKQQCVCTYEKEKDVLNCVKCNNNGFILILEECEKCAGSGRIDNEWMKSLK</sequence>
<dbReference type="Gene3D" id="2.10.230.10">
    <property type="entry name" value="Heat shock protein DnaJ, cysteine-rich domain"/>
    <property type="match status" value="1"/>
</dbReference>
<name>X1V3I9_9ZZZZ</name>
<proteinExistence type="predicted"/>
<dbReference type="SUPFAM" id="SSF57938">
    <property type="entry name" value="DnaJ/Hsp40 cysteine-rich domain"/>
    <property type="match status" value="1"/>
</dbReference>
<gene>
    <name evidence="1" type="ORF">S12H4_29663</name>
</gene>
<dbReference type="InterPro" id="IPR036410">
    <property type="entry name" value="HSP_DnaJ_Cys-rich_dom_sf"/>
</dbReference>
<comment type="caution">
    <text evidence="1">The sequence shown here is derived from an EMBL/GenBank/DDBJ whole genome shotgun (WGS) entry which is preliminary data.</text>
</comment>
<reference evidence="1" key="1">
    <citation type="journal article" date="2014" name="Front. Microbiol.">
        <title>High frequency of phylogenetically diverse reductive dehalogenase-homologous genes in deep subseafloor sedimentary metagenomes.</title>
        <authorList>
            <person name="Kawai M."/>
            <person name="Futagami T."/>
            <person name="Toyoda A."/>
            <person name="Takaki Y."/>
            <person name="Nishi S."/>
            <person name="Hori S."/>
            <person name="Arai W."/>
            <person name="Tsubouchi T."/>
            <person name="Morono Y."/>
            <person name="Uchiyama I."/>
            <person name="Ito T."/>
            <person name="Fujiyama A."/>
            <person name="Inagaki F."/>
            <person name="Takami H."/>
        </authorList>
    </citation>
    <scope>NUCLEOTIDE SEQUENCE</scope>
    <source>
        <strain evidence="1">Expedition CK06-06</strain>
    </source>
</reference>
<dbReference type="AlphaFoldDB" id="X1V3I9"/>
<dbReference type="EMBL" id="BARW01017130">
    <property type="protein sequence ID" value="GAI99189.1"/>
    <property type="molecule type" value="Genomic_DNA"/>
</dbReference>
<accession>X1V3I9</accession>
<evidence type="ECO:0008006" key="2">
    <source>
        <dbReference type="Google" id="ProtNLM"/>
    </source>
</evidence>
<protein>
    <recommendedName>
        <fullName evidence="2">CR-type domain-containing protein</fullName>
    </recommendedName>
</protein>